<dbReference type="GO" id="GO:0000463">
    <property type="term" value="P:maturation of LSU-rRNA from tricistronic rRNA transcript (SSU-rRNA, 5.8S rRNA, LSU-rRNA)"/>
    <property type="evidence" value="ECO:0007669"/>
    <property type="project" value="TreeGrafter"/>
</dbReference>
<dbReference type="InterPro" id="IPR039844">
    <property type="entry name" value="URB1"/>
</dbReference>
<feature type="domain" description="URB1 N-terminal" evidence="2">
    <location>
        <begin position="84"/>
        <end position="200"/>
    </location>
</feature>
<evidence type="ECO:0000313" key="4">
    <source>
        <dbReference type="RefSeq" id="XP_025837044.1"/>
    </source>
</evidence>
<keyword evidence="3" id="KW-1185">Reference proteome</keyword>
<feature type="region of interest" description="Disordered" evidence="1">
    <location>
        <begin position="1"/>
        <end position="33"/>
    </location>
</feature>
<proteinExistence type="predicted"/>
<dbReference type="InterPro" id="IPR021714">
    <property type="entry name" value="URB1_N"/>
</dbReference>
<dbReference type="AlphaFoldDB" id="A0A7F5RLZ1"/>
<dbReference type="GO" id="GO:0000466">
    <property type="term" value="P:maturation of 5.8S rRNA from tricistronic rRNA transcript (SSU-rRNA, 5.8S rRNA, LSU-rRNA)"/>
    <property type="evidence" value="ECO:0007669"/>
    <property type="project" value="TreeGrafter"/>
</dbReference>
<dbReference type="RefSeq" id="XP_025837044.1">
    <property type="nucleotide sequence ID" value="XM_025981259.1"/>
</dbReference>
<evidence type="ECO:0000256" key="1">
    <source>
        <dbReference type="SAM" id="MobiDB-lite"/>
    </source>
</evidence>
<sequence length="200" mass="22476">MEPKKRTTGQSEGDDTASNLEAQNVQKSPNNKKARLFSAKEFRTKLKTAERKEALVNFLNICSKENGEFAIKEYLDKGGNCLELLQLLDSDLESSHCVIFNLVNHILLQIISNHPTLHSQNLEACKFLLSTNFPLINKMLSFGSITEERKSILKLLATFVTFSNSLGREILQNINFNVGNLQVLSKQTGEKDSVRSAFIK</sequence>
<dbReference type="GeneID" id="108734797"/>
<dbReference type="InParanoid" id="A0A7F5RLZ1"/>
<protein>
    <submittedName>
        <fullName evidence="4">Uncharacterized protein LOC108734797</fullName>
    </submittedName>
</protein>
<accession>A0A7F5RLZ1</accession>
<gene>
    <name evidence="4" type="primary">LOC108734797</name>
</gene>
<dbReference type="GO" id="GO:0005730">
    <property type="term" value="C:nucleolus"/>
    <property type="evidence" value="ECO:0007669"/>
    <property type="project" value="TreeGrafter"/>
</dbReference>
<evidence type="ECO:0000259" key="2">
    <source>
        <dbReference type="Pfam" id="PF11707"/>
    </source>
</evidence>
<dbReference type="OrthoDB" id="72892at2759"/>
<name>A0A7F5RLZ1_AGRPL</name>
<dbReference type="PANTHER" id="PTHR13500:SF0">
    <property type="entry name" value="NUCLEOLAR PRE-RIBOSOMAL-ASSOCIATED PROTEIN 1"/>
    <property type="match status" value="1"/>
</dbReference>
<dbReference type="Proteomes" id="UP000192223">
    <property type="component" value="Unplaced"/>
</dbReference>
<dbReference type="Pfam" id="PF11707">
    <property type="entry name" value="Npa1"/>
    <property type="match status" value="1"/>
</dbReference>
<evidence type="ECO:0000313" key="3">
    <source>
        <dbReference type="Proteomes" id="UP000192223"/>
    </source>
</evidence>
<reference evidence="4" key="1">
    <citation type="submission" date="2025-08" db="UniProtKB">
        <authorList>
            <consortium name="RefSeq"/>
        </authorList>
    </citation>
    <scope>IDENTIFICATION</scope>
    <source>
        <tissue evidence="4">Entire body</tissue>
    </source>
</reference>
<organism evidence="3 4">
    <name type="scientific">Agrilus planipennis</name>
    <name type="common">Emerald ash borer</name>
    <name type="synonym">Agrilus marcopoli</name>
    <dbReference type="NCBI Taxonomy" id="224129"/>
    <lineage>
        <taxon>Eukaryota</taxon>
        <taxon>Metazoa</taxon>
        <taxon>Ecdysozoa</taxon>
        <taxon>Arthropoda</taxon>
        <taxon>Hexapoda</taxon>
        <taxon>Insecta</taxon>
        <taxon>Pterygota</taxon>
        <taxon>Neoptera</taxon>
        <taxon>Endopterygota</taxon>
        <taxon>Coleoptera</taxon>
        <taxon>Polyphaga</taxon>
        <taxon>Elateriformia</taxon>
        <taxon>Buprestoidea</taxon>
        <taxon>Buprestidae</taxon>
        <taxon>Agrilinae</taxon>
        <taxon>Agrilus</taxon>
    </lineage>
</organism>
<dbReference type="KEGG" id="apln:108734797"/>
<dbReference type="PANTHER" id="PTHR13500">
    <property type="entry name" value="NUCLEOLAR PRERIBOSOMAL-ASSOCIATED PROTEIN 1"/>
    <property type="match status" value="1"/>
</dbReference>
<feature type="compositionally biased region" description="Polar residues" evidence="1">
    <location>
        <begin position="8"/>
        <end position="29"/>
    </location>
</feature>